<dbReference type="RefSeq" id="WP_142534752.1">
    <property type="nucleotide sequence ID" value="NZ_FXTB01000015.1"/>
</dbReference>
<dbReference type="AlphaFoldDB" id="A0A521F881"/>
<protein>
    <submittedName>
        <fullName evidence="1">Uncharacterized protein</fullName>
    </submittedName>
</protein>
<evidence type="ECO:0000313" key="2">
    <source>
        <dbReference type="Proteomes" id="UP000319040"/>
    </source>
</evidence>
<name>A0A521F881_SACCC</name>
<dbReference type="Proteomes" id="UP000319040">
    <property type="component" value="Unassembled WGS sequence"/>
</dbReference>
<reference evidence="1 2" key="1">
    <citation type="submission" date="2017-05" db="EMBL/GenBank/DDBJ databases">
        <authorList>
            <person name="Varghese N."/>
            <person name="Submissions S."/>
        </authorList>
    </citation>
    <scope>NUCLEOTIDE SEQUENCE [LARGE SCALE GENOMIC DNA]</scope>
    <source>
        <strain evidence="1 2">DSM 27040</strain>
    </source>
</reference>
<proteinExistence type="predicted"/>
<gene>
    <name evidence="1" type="ORF">SAMN06265379_11521</name>
</gene>
<keyword evidence="2" id="KW-1185">Reference proteome</keyword>
<evidence type="ECO:0000313" key="1">
    <source>
        <dbReference type="EMBL" id="SMO91821.1"/>
    </source>
</evidence>
<sequence length="161" mass="19356">MLTINEARYDYISFLKEKHLLITEYIPCEILSKKRYNKFNLSNANITFCYGKKRLLLELEDLDIYFILLNEELNLSSGYPDNINMNFNNSWGFWYDKKKECYRLAKKAHININNEAPYYTAIRASQYVIFFDCLKIHFSTPYMEHKNYNKIVSERLKIEGK</sequence>
<dbReference type="EMBL" id="FXTB01000015">
    <property type="protein sequence ID" value="SMO91821.1"/>
    <property type="molecule type" value="Genomic_DNA"/>
</dbReference>
<organism evidence="1 2">
    <name type="scientific">Saccharicrinis carchari</name>
    <dbReference type="NCBI Taxonomy" id="1168039"/>
    <lineage>
        <taxon>Bacteria</taxon>
        <taxon>Pseudomonadati</taxon>
        <taxon>Bacteroidota</taxon>
        <taxon>Bacteroidia</taxon>
        <taxon>Marinilabiliales</taxon>
        <taxon>Marinilabiliaceae</taxon>
        <taxon>Saccharicrinis</taxon>
    </lineage>
</organism>
<accession>A0A521F881</accession>